<feature type="signal peptide" evidence="5">
    <location>
        <begin position="1"/>
        <end position="17"/>
    </location>
</feature>
<feature type="region of interest" description="Disordered" evidence="4">
    <location>
        <begin position="100"/>
        <end position="124"/>
    </location>
</feature>
<evidence type="ECO:0000256" key="2">
    <source>
        <dbReference type="ARBA" id="ARBA00022980"/>
    </source>
</evidence>
<dbReference type="GO" id="GO:0015934">
    <property type="term" value="C:large ribosomal subunit"/>
    <property type="evidence" value="ECO:0007669"/>
    <property type="project" value="InterPro"/>
</dbReference>
<dbReference type="GO" id="GO:0006412">
    <property type="term" value="P:translation"/>
    <property type="evidence" value="ECO:0007669"/>
    <property type="project" value="InterPro"/>
</dbReference>
<keyword evidence="3" id="KW-0687">Ribonucleoprotein</keyword>
<evidence type="ECO:0000256" key="3">
    <source>
        <dbReference type="ARBA" id="ARBA00023274"/>
    </source>
</evidence>
<comment type="similarity">
    <text evidence="1">Belongs to the bacterial ribosomal protein bL32 family.</text>
</comment>
<keyword evidence="5" id="KW-0732">Signal</keyword>
<feature type="compositionally biased region" description="Basic and acidic residues" evidence="4">
    <location>
        <begin position="100"/>
        <end position="109"/>
    </location>
</feature>
<feature type="chain" id="PRO_5030789564" description="Ribosomal protein L32" evidence="5">
    <location>
        <begin position="18"/>
        <end position="207"/>
    </location>
</feature>
<reference evidence="6" key="1">
    <citation type="submission" date="2021-01" db="EMBL/GenBank/DDBJ databases">
        <authorList>
            <person name="Corre E."/>
            <person name="Pelletier E."/>
            <person name="Niang G."/>
            <person name="Scheremetjew M."/>
            <person name="Finn R."/>
            <person name="Kale V."/>
            <person name="Holt S."/>
            <person name="Cochrane G."/>
            <person name="Meng A."/>
            <person name="Brown T."/>
            <person name="Cohen L."/>
        </authorList>
    </citation>
    <scope>NUCLEOTIDE SEQUENCE</scope>
    <source>
        <strain evidence="6">CCMP281</strain>
    </source>
</reference>
<evidence type="ECO:0008006" key="7">
    <source>
        <dbReference type="Google" id="ProtNLM"/>
    </source>
</evidence>
<dbReference type="GO" id="GO:0003735">
    <property type="term" value="F:structural constituent of ribosome"/>
    <property type="evidence" value="ECO:0007669"/>
    <property type="project" value="InterPro"/>
</dbReference>
<keyword evidence="2" id="KW-0689">Ribosomal protein</keyword>
<gene>
    <name evidence="6" type="ORF">HERI1096_LOCUS14002</name>
</gene>
<evidence type="ECO:0000256" key="1">
    <source>
        <dbReference type="ARBA" id="ARBA00008560"/>
    </source>
</evidence>
<dbReference type="InterPro" id="IPR011332">
    <property type="entry name" value="Ribosomal_zn-bd"/>
</dbReference>
<dbReference type="EMBL" id="HBHX01025123">
    <property type="protein sequence ID" value="CAE0113342.1"/>
    <property type="molecule type" value="Transcribed_RNA"/>
</dbReference>
<evidence type="ECO:0000256" key="4">
    <source>
        <dbReference type="SAM" id="MobiDB-lite"/>
    </source>
</evidence>
<organism evidence="6">
    <name type="scientific">Haptolina ericina</name>
    <dbReference type="NCBI Taxonomy" id="156174"/>
    <lineage>
        <taxon>Eukaryota</taxon>
        <taxon>Haptista</taxon>
        <taxon>Haptophyta</taxon>
        <taxon>Prymnesiophyceae</taxon>
        <taxon>Prymnesiales</taxon>
        <taxon>Prymnesiaceae</taxon>
        <taxon>Haptolina</taxon>
    </lineage>
</organism>
<dbReference type="InterPro" id="IPR002677">
    <property type="entry name" value="Ribosomal_bL32"/>
</dbReference>
<sequence length="207" mass="23154">MVRLVALIVGFACSAAALRCGLPVAQGALSSSSQNGQTHSVVALPSVRARAPLSEIVMAVPKKRQSKMKTRQRKANWFAKARRQAELAWNRGMSAKYDPLEDPKYSLNRDDDDDDDEDDEDDEEEEFVWAYVVLLSDGTLRRYEDEGRQSELGRLVLGYLVRVDMWDEDADYECAFRVVPESATSDAWICCPPEMSDSGGWIAVLKA</sequence>
<evidence type="ECO:0000256" key="5">
    <source>
        <dbReference type="SAM" id="SignalP"/>
    </source>
</evidence>
<dbReference type="Pfam" id="PF01783">
    <property type="entry name" value="Ribosomal_L32p"/>
    <property type="match status" value="1"/>
</dbReference>
<dbReference type="AlphaFoldDB" id="A0A7S3ARV7"/>
<protein>
    <recommendedName>
        <fullName evidence="7">Ribosomal protein L32</fullName>
    </recommendedName>
</protein>
<name>A0A7S3ARV7_9EUKA</name>
<dbReference type="SUPFAM" id="SSF57829">
    <property type="entry name" value="Zn-binding ribosomal proteins"/>
    <property type="match status" value="1"/>
</dbReference>
<evidence type="ECO:0000313" key="6">
    <source>
        <dbReference type="EMBL" id="CAE0113342.1"/>
    </source>
</evidence>
<feature type="compositionally biased region" description="Acidic residues" evidence="4">
    <location>
        <begin position="110"/>
        <end position="124"/>
    </location>
</feature>
<accession>A0A7S3ARV7</accession>
<proteinExistence type="inferred from homology"/>